<evidence type="ECO:0000313" key="1">
    <source>
        <dbReference type="EMBL" id="KAF5824192.1"/>
    </source>
</evidence>
<organism evidence="2 3">
    <name type="scientific">Helianthus annuus</name>
    <name type="common">Common sunflower</name>
    <dbReference type="NCBI Taxonomy" id="4232"/>
    <lineage>
        <taxon>Eukaryota</taxon>
        <taxon>Viridiplantae</taxon>
        <taxon>Streptophyta</taxon>
        <taxon>Embryophyta</taxon>
        <taxon>Tracheophyta</taxon>
        <taxon>Spermatophyta</taxon>
        <taxon>Magnoliopsida</taxon>
        <taxon>eudicotyledons</taxon>
        <taxon>Gunneridae</taxon>
        <taxon>Pentapetalae</taxon>
        <taxon>asterids</taxon>
        <taxon>campanulids</taxon>
        <taxon>Asterales</taxon>
        <taxon>Asteraceae</taxon>
        <taxon>Asteroideae</taxon>
        <taxon>Heliantheae alliance</taxon>
        <taxon>Heliantheae</taxon>
        <taxon>Helianthus</taxon>
    </lineage>
</organism>
<dbReference type="EMBL" id="CM007904">
    <property type="protein sequence ID" value="OTF94341.1"/>
    <property type="molecule type" value="Genomic_DNA"/>
</dbReference>
<evidence type="ECO:0000313" key="3">
    <source>
        <dbReference type="Proteomes" id="UP000215914"/>
    </source>
</evidence>
<sequence>MEEPPLLKTVLSNRRLFELRLSLRLIDFLGQATLQWRPAVAGGHLRPFSGGGGCSKEARCCRRPLEPVSGSDTTTFIFLHGLILFCCCFKFE</sequence>
<proteinExistence type="predicted"/>
<reference evidence="1" key="3">
    <citation type="submission" date="2020-06" db="EMBL/GenBank/DDBJ databases">
        <title>Helianthus annuus Genome sequencing and assembly Release 2.</title>
        <authorList>
            <person name="Gouzy J."/>
            <person name="Langlade N."/>
            <person name="Munos S."/>
        </authorList>
    </citation>
    <scope>NUCLEOTIDE SEQUENCE</scope>
    <source>
        <tissue evidence="1">Leaves</tissue>
    </source>
</reference>
<evidence type="ECO:0000313" key="2">
    <source>
        <dbReference type="EMBL" id="OTF94341.1"/>
    </source>
</evidence>
<reference evidence="1 3" key="1">
    <citation type="journal article" date="2017" name="Nature">
        <title>The sunflower genome provides insights into oil metabolism, flowering and Asterid evolution.</title>
        <authorList>
            <person name="Badouin H."/>
            <person name="Gouzy J."/>
            <person name="Grassa C.J."/>
            <person name="Murat F."/>
            <person name="Staton S.E."/>
            <person name="Cottret L."/>
            <person name="Lelandais-Briere C."/>
            <person name="Owens G.L."/>
            <person name="Carrere S."/>
            <person name="Mayjonade B."/>
            <person name="Legrand L."/>
            <person name="Gill N."/>
            <person name="Kane N.C."/>
            <person name="Bowers J.E."/>
            <person name="Hubner S."/>
            <person name="Bellec A."/>
            <person name="Berard A."/>
            <person name="Berges H."/>
            <person name="Blanchet N."/>
            <person name="Boniface M.C."/>
            <person name="Brunel D."/>
            <person name="Catrice O."/>
            <person name="Chaidir N."/>
            <person name="Claudel C."/>
            <person name="Donnadieu C."/>
            <person name="Faraut T."/>
            <person name="Fievet G."/>
            <person name="Helmstetter N."/>
            <person name="King M."/>
            <person name="Knapp S.J."/>
            <person name="Lai Z."/>
            <person name="Le Paslier M.C."/>
            <person name="Lippi Y."/>
            <person name="Lorenzon L."/>
            <person name="Mandel J.R."/>
            <person name="Marage G."/>
            <person name="Marchand G."/>
            <person name="Marquand E."/>
            <person name="Bret-Mestries E."/>
            <person name="Morien E."/>
            <person name="Nambeesan S."/>
            <person name="Nguyen T."/>
            <person name="Pegot-Espagnet P."/>
            <person name="Pouilly N."/>
            <person name="Raftis F."/>
            <person name="Sallet E."/>
            <person name="Schiex T."/>
            <person name="Thomas J."/>
            <person name="Vandecasteele C."/>
            <person name="Vares D."/>
            <person name="Vear F."/>
            <person name="Vautrin S."/>
            <person name="Crespi M."/>
            <person name="Mangin B."/>
            <person name="Burke J.M."/>
            <person name="Salse J."/>
            <person name="Munos S."/>
            <person name="Vincourt P."/>
            <person name="Rieseberg L.H."/>
            <person name="Langlade N.B."/>
        </authorList>
    </citation>
    <scope>NUCLEOTIDE SEQUENCE [LARGE SCALE GENOMIC DNA]</scope>
    <source>
        <strain evidence="3">cv. SF193</strain>
        <tissue evidence="1">Leaves</tissue>
    </source>
</reference>
<dbReference type="InParanoid" id="A0A251S6Y6"/>
<reference evidence="2" key="2">
    <citation type="submission" date="2017-02" db="EMBL/GenBank/DDBJ databases">
        <title>Sunflower complete genome.</title>
        <authorList>
            <person name="Langlade N."/>
            <person name="Munos S."/>
        </authorList>
    </citation>
    <scope>NUCLEOTIDE SEQUENCE [LARGE SCALE GENOMIC DNA]</scope>
    <source>
        <tissue evidence="2">Leaves</tissue>
    </source>
</reference>
<accession>A0A251S6Y6</accession>
<keyword evidence="3" id="KW-1185">Reference proteome</keyword>
<protein>
    <submittedName>
        <fullName evidence="2">Uncharacterized protein</fullName>
    </submittedName>
</protein>
<dbReference type="AlphaFoldDB" id="A0A251S6Y6"/>
<dbReference type="Proteomes" id="UP000215914">
    <property type="component" value="Chromosome 15"/>
</dbReference>
<dbReference type="EMBL" id="MNCJ02000084">
    <property type="protein sequence ID" value="KAF5824192.1"/>
    <property type="molecule type" value="Genomic_DNA"/>
</dbReference>
<name>A0A251S6Y6_HELAN</name>
<gene>
    <name evidence="2" type="ORF">HannXRQ_Chr15g0470981</name>
    <name evidence="1" type="ORF">HanXRQr2_Chr00c084g0833751</name>
</gene>